<dbReference type="PANTHER" id="PTHR11851:SF186">
    <property type="entry name" value="INACTIVE METALLOPROTEASE YMFF-RELATED"/>
    <property type="match status" value="1"/>
</dbReference>
<dbReference type="NCBIfam" id="NF047422">
    <property type="entry name" value="YfmF_fam"/>
    <property type="match status" value="1"/>
</dbReference>
<dbReference type="SUPFAM" id="SSF63411">
    <property type="entry name" value="LuxS/MPP-like metallohydrolase"/>
    <property type="match status" value="2"/>
</dbReference>
<gene>
    <name evidence="2" type="primary">yfmF</name>
    <name evidence="2" type="ORF">ACFSBK_10190</name>
</gene>
<proteinExistence type="predicted"/>
<dbReference type="EMBL" id="JBHUFF010000018">
    <property type="protein sequence ID" value="MFD1800213.1"/>
    <property type="molecule type" value="Genomic_DNA"/>
</dbReference>
<feature type="domain" description="Peptidase M16 C-terminal" evidence="1">
    <location>
        <begin position="180"/>
        <end position="354"/>
    </location>
</feature>
<dbReference type="RefSeq" id="WP_058920131.1">
    <property type="nucleotide sequence ID" value="NZ_JBHSQC010000006.1"/>
</dbReference>
<accession>A0ABW4NQ01</accession>
<name>A0ABW4NQ01_9LACT</name>
<dbReference type="InterPro" id="IPR007863">
    <property type="entry name" value="Peptidase_M16_C"/>
</dbReference>
<reference evidence="3" key="1">
    <citation type="journal article" date="2019" name="Int. J. Syst. Evol. Microbiol.">
        <title>The Global Catalogue of Microorganisms (GCM) 10K type strain sequencing project: providing services to taxonomists for standard genome sequencing and annotation.</title>
        <authorList>
            <consortium name="The Broad Institute Genomics Platform"/>
            <consortium name="The Broad Institute Genome Sequencing Center for Infectious Disease"/>
            <person name="Wu L."/>
            <person name="Ma J."/>
        </authorList>
    </citation>
    <scope>NUCLEOTIDE SEQUENCE [LARGE SCALE GENOMIC DNA]</scope>
    <source>
        <strain evidence="3">KCTC 42143</strain>
    </source>
</reference>
<dbReference type="InterPro" id="IPR050361">
    <property type="entry name" value="MPP/UQCRC_Complex"/>
</dbReference>
<organism evidence="2 3">
    <name type="scientific">Carnobacterium antarcticum</name>
    <dbReference type="NCBI Taxonomy" id="2126436"/>
    <lineage>
        <taxon>Bacteria</taxon>
        <taxon>Bacillati</taxon>
        <taxon>Bacillota</taxon>
        <taxon>Bacilli</taxon>
        <taxon>Lactobacillales</taxon>
        <taxon>Carnobacteriaceae</taxon>
        <taxon>Carnobacterium</taxon>
    </lineage>
</organism>
<keyword evidence="3" id="KW-1185">Reference proteome</keyword>
<dbReference type="Gene3D" id="3.30.830.10">
    <property type="entry name" value="Metalloenzyme, LuxS/M16 peptidase-like"/>
    <property type="match status" value="2"/>
</dbReference>
<protein>
    <submittedName>
        <fullName evidence="2">EF-P 5-aminopentanol modification-associated protein YfmF</fullName>
    </submittedName>
</protein>
<comment type="caution">
    <text evidence="2">The sequence shown here is derived from an EMBL/GenBank/DDBJ whole genome shotgun (WGS) entry which is preliminary data.</text>
</comment>
<evidence type="ECO:0000313" key="2">
    <source>
        <dbReference type="EMBL" id="MFD1800213.1"/>
    </source>
</evidence>
<dbReference type="Proteomes" id="UP001597285">
    <property type="component" value="Unassembled WGS sequence"/>
</dbReference>
<evidence type="ECO:0000259" key="1">
    <source>
        <dbReference type="Pfam" id="PF05193"/>
    </source>
</evidence>
<evidence type="ECO:0000313" key="3">
    <source>
        <dbReference type="Proteomes" id="UP001597285"/>
    </source>
</evidence>
<dbReference type="PANTHER" id="PTHR11851">
    <property type="entry name" value="METALLOPROTEASE"/>
    <property type="match status" value="1"/>
</dbReference>
<dbReference type="Pfam" id="PF05193">
    <property type="entry name" value="Peptidase_M16_C"/>
    <property type="match status" value="1"/>
</dbReference>
<dbReference type="InterPro" id="IPR011249">
    <property type="entry name" value="Metalloenz_LuxS/M16"/>
</dbReference>
<sequence length="420" mass="47864">MSIQLAEGVQLHVLPTKKYKTVQMVVKLRTPLDKKSITKRALLSSLLETNSEKYPTQTALRSELSNLYGASFGTSISKKGTSHILSIGLNVVNEKYLTMGDSVLKEAIAFLKEIIFKPNATDGHFDEETFRREKENLNDYYDSIADDKQTYASLELQHLFFDDEGQQTPSIGTKEDLIEITAVDLYHYYQKALKEDQVDIYVLGDVEKEQIEEQFKLFPFEARNIAKQEAFYATETFEKVVSKIEEQDITQAKFNLGYATNIFYHQKNYYAGQVFNGLFGGFPHSKLFMNVREKESLAYYASSSLDTFRGMMSVQTGIESKKVDQVKEIITMQLKEMQAGNFTDEALNQTKEMLKNQLLQSEDHSGAIIERMYANQMAIGKVINLEEWIADIEAVTTEQVIEVANQVKLKATFFLSGEVN</sequence>